<keyword evidence="12 19" id="KW-0472">Membrane</keyword>
<evidence type="ECO:0000256" key="17">
    <source>
        <dbReference type="RuleBase" id="RU003793"/>
    </source>
</evidence>
<comment type="function">
    <text evidence="18">Plays an essential role in type IV pili and type II pseudopili formation by proteolytically removing the leader sequence from substrate proteins and subsequently monomethylating the alpha-amino group of the newly exposed N-terminal phenylalanine.</text>
</comment>
<feature type="transmembrane region" description="Helical" evidence="19">
    <location>
        <begin position="219"/>
        <end position="248"/>
    </location>
</feature>
<evidence type="ECO:0000256" key="19">
    <source>
        <dbReference type="SAM" id="Phobius"/>
    </source>
</evidence>
<evidence type="ECO:0000256" key="10">
    <source>
        <dbReference type="ARBA" id="ARBA00022801"/>
    </source>
</evidence>
<dbReference type="InterPro" id="IPR014032">
    <property type="entry name" value="Peptidase_A24A_bac"/>
</dbReference>
<dbReference type="EC" id="2.1.1.-" evidence="18"/>
<proteinExistence type="inferred from homology"/>
<evidence type="ECO:0000256" key="6">
    <source>
        <dbReference type="ARBA" id="ARBA00022670"/>
    </source>
</evidence>
<evidence type="ECO:0000256" key="1">
    <source>
        <dbReference type="ARBA" id="ARBA00004429"/>
    </source>
</evidence>
<keyword evidence="13 18" id="KW-0511">Multifunctional enzyme</keyword>
<accession>A0A317MV80</accession>
<dbReference type="PRINTS" id="PR00864">
    <property type="entry name" value="PREPILNPTASE"/>
</dbReference>
<feature type="transmembrane region" description="Helical" evidence="19">
    <location>
        <begin position="105"/>
        <end position="126"/>
    </location>
</feature>
<evidence type="ECO:0000256" key="15">
    <source>
        <dbReference type="ARBA" id="ARBA00067082"/>
    </source>
</evidence>
<feature type="transmembrane region" description="Helical" evidence="19">
    <location>
        <begin position="12"/>
        <end position="33"/>
    </location>
</feature>
<dbReference type="RefSeq" id="WP_110018623.1">
    <property type="nucleotide sequence ID" value="NZ_QGTJ01000005.1"/>
</dbReference>
<comment type="similarity">
    <text evidence="2 17">Belongs to the peptidase A24 family.</text>
</comment>
<dbReference type="GO" id="GO:0006465">
    <property type="term" value="P:signal peptide processing"/>
    <property type="evidence" value="ECO:0007669"/>
    <property type="project" value="TreeGrafter"/>
</dbReference>
<evidence type="ECO:0000259" key="20">
    <source>
        <dbReference type="Pfam" id="PF01478"/>
    </source>
</evidence>
<evidence type="ECO:0000256" key="11">
    <source>
        <dbReference type="ARBA" id="ARBA00022989"/>
    </source>
</evidence>
<keyword evidence="5 18" id="KW-0489">Methyltransferase</keyword>
<feature type="domain" description="Prepilin type IV endopeptidase peptidase" evidence="20">
    <location>
        <begin position="137"/>
        <end position="244"/>
    </location>
</feature>
<keyword evidence="9 18" id="KW-0812">Transmembrane</keyword>
<dbReference type="EC" id="3.4.23.43" evidence="15 18"/>
<comment type="catalytic activity">
    <reaction evidence="14 18">
        <text>Typically cleaves a -Gly-|-Phe- bond to release an N-terminal, basic peptide of 5-8 residues from type IV prepilin, and then N-methylates the new N-terminal amino group, the methyl donor being S-adenosyl-L-methionine.</text>
        <dbReference type="EC" id="3.4.23.43"/>
    </reaction>
</comment>
<dbReference type="Pfam" id="PF01478">
    <property type="entry name" value="Peptidase_A24"/>
    <property type="match status" value="1"/>
</dbReference>
<evidence type="ECO:0000259" key="21">
    <source>
        <dbReference type="Pfam" id="PF06750"/>
    </source>
</evidence>
<keyword evidence="10 18" id="KW-0378">Hydrolase</keyword>
<name>A0A317MV80_9GAMM</name>
<dbReference type="GO" id="GO:0008168">
    <property type="term" value="F:methyltransferase activity"/>
    <property type="evidence" value="ECO:0007669"/>
    <property type="project" value="UniProtKB-KW"/>
</dbReference>
<dbReference type="InterPro" id="IPR010627">
    <property type="entry name" value="Prepilin_pept_A24_N"/>
</dbReference>
<dbReference type="FunFam" id="1.20.120.1220:FF:000001">
    <property type="entry name" value="Type 4 prepilin-like proteins leader peptide-processing enzyme"/>
    <property type="match status" value="1"/>
</dbReference>
<gene>
    <name evidence="22" type="ORF">C7443_105276</name>
</gene>
<evidence type="ECO:0000256" key="16">
    <source>
        <dbReference type="ARBA" id="ARBA00071870"/>
    </source>
</evidence>
<feature type="transmembrane region" description="Helical" evidence="19">
    <location>
        <begin position="181"/>
        <end position="199"/>
    </location>
</feature>
<feature type="transmembrane region" description="Helical" evidence="19">
    <location>
        <begin position="132"/>
        <end position="151"/>
    </location>
</feature>
<dbReference type="PANTHER" id="PTHR30487">
    <property type="entry name" value="TYPE 4 PREPILIN-LIKE PROTEINS LEADER PEPTIDE-PROCESSING ENZYME"/>
    <property type="match status" value="1"/>
</dbReference>
<dbReference type="EMBL" id="QGTJ01000005">
    <property type="protein sequence ID" value="PWV61842.1"/>
    <property type="molecule type" value="Genomic_DNA"/>
</dbReference>
<evidence type="ECO:0000256" key="5">
    <source>
        <dbReference type="ARBA" id="ARBA00022603"/>
    </source>
</evidence>
<evidence type="ECO:0000256" key="14">
    <source>
        <dbReference type="ARBA" id="ARBA00050401"/>
    </source>
</evidence>
<protein>
    <recommendedName>
        <fullName evidence="16 18">Prepilin leader peptidase/N-methyltransferase</fullName>
        <ecNumber evidence="18">2.1.1.-</ecNumber>
        <ecNumber evidence="15 18">3.4.23.43</ecNumber>
    </recommendedName>
</protein>
<dbReference type="GO" id="GO:0032259">
    <property type="term" value="P:methylation"/>
    <property type="evidence" value="ECO:0007669"/>
    <property type="project" value="UniProtKB-KW"/>
</dbReference>
<evidence type="ECO:0000313" key="23">
    <source>
        <dbReference type="Proteomes" id="UP000246569"/>
    </source>
</evidence>
<dbReference type="InterPro" id="IPR050882">
    <property type="entry name" value="Prepilin_peptidase/N-MTase"/>
</dbReference>
<keyword evidence="7 18" id="KW-0808">Transferase</keyword>
<feature type="domain" description="Prepilin peptidase A24 N-terminal" evidence="21">
    <location>
        <begin position="20"/>
        <end position="125"/>
    </location>
</feature>
<dbReference type="InterPro" id="IPR000045">
    <property type="entry name" value="Prepilin_IV_endopep_pep"/>
</dbReference>
<dbReference type="Pfam" id="PF06750">
    <property type="entry name" value="A24_N_bact"/>
    <property type="match status" value="1"/>
</dbReference>
<evidence type="ECO:0000256" key="7">
    <source>
        <dbReference type="ARBA" id="ARBA00022679"/>
    </source>
</evidence>
<keyword evidence="4" id="KW-0997">Cell inner membrane</keyword>
<evidence type="ECO:0000256" key="8">
    <source>
        <dbReference type="ARBA" id="ARBA00022691"/>
    </source>
</evidence>
<feature type="transmembrane region" description="Helical" evidence="19">
    <location>
        <begin position="260"/>
        <end position="282"/>
    </location>
</feature>
<dbReference type="GO" id="GO:0005886">
    <property type="term" value="C:plasma membrane"/>
    <property type="evidence" value="ECO:0007669"/>
    <property type="project" value="UniProtKB-SubCell"/>
</dbReference>
<dbReference type="PANTHER" id="PTHR30487:SF0">
    <property type="entry name" value="PREPILIN LEADER PEPTIDASE_N-METHYLTRANSFERASE-RELATED"/>
    <property type="match status" value="1"/>
</dbReference>
<evidence type="ECO:0000256" key="9">
    <source>
        <dbReference type="ARBA" id="ARBA00022692"/>
    </source>
</evidence>
<feature type="transmembrane region" description="Helical" evidence="19">
    <location>
        <begin position="158"/>
        <end position="175"/>
    </location>
</feature>
<dbReference type="GO" id="GO:0004190">
    <property type="term" value="F:aspartic-type endopeptidase activity"/>
    <property type="evidence" value="ECO:0007669"/>
    <property type="project" value="UniProtKB-EC"/>
</dbReference>
<reference evidence="22 23" key="1">
    <citation type="submission" date="2018-05" db="EMBL/GenBank/DDBJ databases">
        <title>Genomic Encyclopedia of Type Strains, Phase IV (KMG-IV): sequencing the most valuable type-strain genomes for metagenomic binning, comparative biology and taxonomic classification.</title>
        <authorList>
            <person name="Goeker M."/>
        </authorList>
    </citation>
    <scope>NUCLEOTIDE SEQUENCE [LARGE SCALE GENOMIC DNA]</scope>
    <source>
        <strain evidence="22 23">DSM 23606</strain>
    </source>
</reference>
<evidence type="ECO:0000256" key="4">
    <source>
        <dbReference type="ARBA" id="ARBA00022519"/>
    </source>
</evidence>
<evidence type="ECO:0000256" key="3">
    <source>
        <dbReference type="ARBA" id="ARBA00022475"/>
    </source>
</evidence>
<comment type="caution">
    <text evidence="22">The sequence shown here is derived from an EMBL/GenBank/DDBJ whole genome shotgun (WGS) entry which is preliminary data.</text>
</comment>
<sequence length="288" mass="31332">MDFWQLLANSPALYTACAGLLGLLVGSFLNVVIHRLPLMLEQRWAAECAELHGAPPPQKQPFNLLTPPSHCPKCKRPIRPLENIPLLSWIMLRGRCRGCGTNIPWIYPFTELASCLISIAVVAHFGWTTQSIAALGLSWALLVLAIIDLQTYLLPDSITLPGLWAGLLAALLPIFTPLPDAVIGAAAGYLSLWSVYWLFRLTTGKEGMGYGDFKLLAMLGAWLGWQMLPVIIFGSAAVGAVIGIALQLSGRLERGHPLPYGPFLAIAGWISMLWGAEIVTAYQQFAGF</sequence>
<evidence type="ECO:0000313" key="22">
    <source>
        <dbReference type="EMBL" id="PWV61842.1"/>
    </source>
</evidence>
<dbReference type="Gene3D" id="1.20.120.1220">
    <property type="match status" value="1"/>
</dbReference>
<keyword evidence="11 19" id="KW-1133">Transmembrane helix</keyword>
<evidence type="ECO:0000256" key="13">
    <source>
        <dbReference type="ARBA" id="ARBA00023268"/>
    </source>
</evidence>
<evidence type="ECO:0000256" key="2">
    <source>
        <dbReference type="ARBA" id="ARBA00005801"/>
    </source>
</evidence>
<keyword evidence="23" id="KW-1185">Reference proteome</keyword>
<evidence type="ECO:0000256" key="12">
    <source>
        <dbReference type="ARBA" id="ARBA00023136"/>
    </source>
</evidence>
<organism evidence="22 23">
    <name type="scientific">Plasticicumulans acidivorans</name>
    <dbReference type="NCBI Taxonomy" id="886464"/>
    <lineage>
        <taxon>Bacteria</taxon>
        <taxon>Pseudomonadati</taxon>
        <taxon>Pseudomonadota</taxon>
        <taxon>Gammaproteobacteria</taxon>
        <taxon>Candidatus Competibacteraceae</taxon>
        <taxon>Plasticicumulans</taxon>
    </lineage>
</organism>
<dbReference type="OrthoDB" id="9789291at2"/>
<keyword evidence="3" id="KW-1003">Cell membrane</keyword>
<keyword evidence="8" id="KW-0949">S-adenosyl-L-methionine</keyword>
<keyword evidence="6 18" id="KW-0645">Protease</keyword>
<evidence type="ECO:0000256" key="18">
    <source>
        <dbReference type="RuleBase" id="RU003794"/>
    </source>
</evidence>
<comment type="subcellular location">
    <subcellularLocation>
        <location evidence="1">Cell inner membrane</location>
        <topology evidence="1">Multi-pass membrane protein</topology>
    </subcellularLocation>
    <subcellularLocation>
        <location evidence="18">Cell membrane</location>
        <topology evidence="18">Multi-pass membrane protein</topology>
    </subcellularLocation>
</comment>
<dbReference type="Proteomes" id="UP000246569">
    <property type="component" value="Unassembled WGS sequence"/>
</dbReference>
<dbReference type="AlphaFoldDB" id="A0A317MV80"/>